<dbReference type="EMBL" id="NEVK01000003">
    <property type="protein sequence ID" value="OZI25334.1"/>
    <property type="molecule type" value="Genomic_DNA"/>
</dbReference>
<dbReference type="Gene3D" id="3.30.365.10">
    <property type="entry name" value="Aldehyde oxidase/xanthine dehydrogenase, molybdopterin binding domain"/>
    <property type="match status" value="4"/>
</dbReference>
<dbReference type="AlphaFoldDB" id="A0A261RJU8"/>
<protein>
    <submittedName>
        <fullName evidence="2">Aldehyde oxidase</fullName>
    </submittedName>
</protein>
<gene>
    <name evidence="2" type="ORF">CAL19_06870</name>
</gene>
<comment type="caution">
    <text evidence="2">The sequence shown here is derived from an EMBL/GenBank/DDBJ whole genome shotgun (WGS) entry which is preliminary data.</text>
</comment>
<proteinExistence type="predicted"/>
<dbReference type="Proteomes" id="UP000216947">
    <property type="component" value="Unassembled WGS sequence"/>
</dbReference>
<evidence type="ECO:0000313" key="2">
    <source>
        <dbReference type="EMBL" id="OZI25334.1"/>
    </source>
</evidence>
<dbReference type="Pfam" id="PF02738">
    <property type="entry name" value="MoCoBD_1"/>
    <property type="match status" value="1"/>
</dbReference>
<dbReference type="SUPFAM" id="SSF56003">
    <property type="entry name" value="Molybdenum cofactor-binding domain"/>
    <property type="match status" value="2"/>
</dbReference>
<accession>A0A261RJU8</accession>
<dbReference type="InterPro" id="IPR037165">
    <property type="entry name" value="AldOxase/xan_DH_Mopterin-bd_sf"/>
</dbReference>
<dbReference type="SMART" id="SM01008">
    <property type="entry name" value="Ald_Xan_dh_C"/>
    <property type="match status" value="1"/>
</dbReference>
<dbReference type="InterPro" id="IPR046867">
    <property type="entry name" value="AldOxase/xan_DH_MoCoBD2"/>
</dbReference>
<dbReference type="InterPro" id="IPR000674">
    <property type="entry name" value="Ald_Oxase/Xan_DH_a/b"/>
</dbReference>
<dbReference type="PROSITE" id="PS51318">
    <property type="entry name" value="TAT"/>
    <property type="match status" value="1"/>
</dbReference>
<dbReference type="InterPro" id="IPR012368">
    <property type="entry name" value="OxRdtase_Mopterin-bd_su_IorB"/>
</dbReference>
<dbReference type="PIRSF" id="PIRSF036389">
    <property type="entry name" value="IOR_B"/>
    <property type="match status" value="1"/>
</dbReference>
<dbReference type="InterPro" id="IPR052516">
    <property type="entry name" value="N-heterocyclic_Hydroxylase"/>
</dbReference>
<dbReference type="GO" id="GO:0016491">
    <property type="term" value="F:oxidoreductase activity"/>
    <property type="evidence" value="ECO:0007669"/>
    <property type="project" value="InterPro"/>
</dbReference>
<dbReference type="InterPro" id="IPR008274">
    <property type="entry name" value="AldOxase/xan_DH_MoCoBD1"/>
</dbReference>
<evidence type="ECO:0000313" key="3">
    <source>
        <dbReference type="Proteomes" id="UP000216947"/>
    </source>
</evidence>
<dbReference type="RefSeq" id="WP_094796344.1">
    <property type="nucleotide sequence ID" value="NZ_NEVK01000003.1"/>
</dbReference>
<dbReference type="InterPro" id="IPR006311">
    <property type="entry name" value="TAT_signal"/>
</dbReference>
<dbReference type="Pfam" id="PF20256">
    <property type="entry name" value="MoCoBD_2"/>
    <property type="match status" value="2"/>
</dbReference>
<dbReference type="PANTHER" id="PTHR47495">
    <property type="entry name" value="ALDEHYDE DEHYDROGENASE"/>
    <property type="match status" value="1"/>
</dbReference>
<reference evidence="3" key="1">
    <citation type="submission" date="2017-05" db="EMBL/GenBank/DDBJ databases">
        <title>Complete and WGS of Bordetella genogroups.</title>
        <authorList>
            <person name="Spilker T."/>
            <person name="Lipuma J."/>
        </authorList>
    </citation>
    <scope>NUCLEOTIDE SEQUENCE [LARGE SCALE GENOMIC DNA]</scope>
    <source>
        <strain evidence="3">AU18089</strain>
    </source>
</reference>
<dbReference type="Gene3D" id="3.90.1170.50">
    <property type="entry name" value="Aldehyde oxidase/xanthine dehydrogenase, a/b hammerhead"/>
    <property type="match status" value="1"/>
</dbReference>
<dbReference type="PANTHER" id="PTHR47495:SF2">
    <property type="entry name" value="ALDEHYDE DEHYDROGENASE"/>
    <property type="match status" value="1"/>
</dbReference>
<keyword evidence="3" id="KW-1185">Reference proteome</keyword>
<organism evidence="2 3">
    <name type="scientific">Bordetella genomosp. 7</name>
    <dbReference type="NCBI Taxonomy" id="1416805"/>
    <lineage>
        <taxon>Bacteria</taxon>
        <taxon>Pseudomonadati</taxon>
        <taxon>Pseudomonadota</taxon>
        <taxon>Betaproteobacteria</taxon>
        <taxon>Burkholderiales</taxon>
        <taxon>Alcaligenaceae</taxon>
        <taxon>Bordetella</taxon>
    </lineage>
</organism>
<sequence length="754" mass="80205">MHPIVRSHVAAVMPVRNVSRRRFMQGAGGLVLGFTLGPAAVRSAAGPAAAADHSAAFAPNAFVRIGSDGTVTVLSKHLEMGQGAYTGLATLVAEELDADWSRVRVEGAPANTELYKNLAFGLQGTGGSTAISNSFEQMRRAGATARAMLVAAAAQRWQVSPAEITVSEGVVRHAATQRQATFGELADAAARQPVPESVQLKTPADFKLIGQEAPRRVDAHAKTNGAAVFTQDIKLPGMLVAMAAHPPRFGGKVAGFDASKALAVPGVRHVVQFAGTGHNFEGVAVLADNTWAARTGRDALQVQWDDSRAYRQGSEDIRAQFRAALDRPGAVAGSHGDAEAALAKAAHVIEAEYEFPYLAHAAMEPMNCLVHLSDDRCDIWNGEQFQTVDQGVVAKVLGLPAEKVFITQLYAGGSFGRRACAHADYIAEAAHIAKSAREQGVDAPIKLVWTREDDMRGGYYRPLNIHRARIGLDAQGELVAWHVRLAGQSIFRGSPLEAAMQNGIDPSSVEGQADLRYAVPNLLVESYTPDDVGVPVLWYRSVGHTHTAFSAESLMDEASGAAGKDPVAYRLALLDQHPRHRRVLELAAEKAGWSQPLAAGGQGERRGRGVALHESFSSIVAQVAEVTVKDDGSFKVDRIVCAVDCGLVINPDVVRAQMEGGIGFGLSTALYGALTLKDGQVEQSNFHDYPVLRINEMPAVEVHTVASQEKPTGVGEPGVPPVAPAVANALFAATGQRIRTLPFEQHTQRLARSA</sequence>
<evidence type="ECO:0000259" key="1">
    <source>
        <dbReference type="SMART" id="SM01008"/>
    </source>
</evidence>
<feature type="domain" description="Aldehyde oxidase/xanthine dehydrogenase a/b hammerhead" evidence="1">
    <location>
        <begin position="224"/>
        <end position="308"/>
    </location>
</feature>
<name>A0A261RJU8_9BORD</name>